<reference evidence="2 3" key="1">
    <citation type="submission" date="2016-08" db="EMBL/GenBank/DDBJ databases">
        <title>A Parts List for Fungal Cellulosomes Revealed by Comparative Genomics.</title>
        <authorList>
            <consortium name="DOE Joint Genome Institute"/>
            <person name="Haitjema C.H."/>
            <person name="Gilmore S.P."/>
            <person name="Henske J.K."/>
            <person name="Solomon K.V."/>
            <person name="De Groot R."/>
            <person name="Kuo A."/>
            <person name="Mondo S.J."/>
            <person name="Salamov A.A."/>
            <person name="Labutti K."/>
            <person name="Zhao Z."/>
            <person name="Chiniquy J."/>
            <person name="Barry K."/>
            <person name="Brewer H.M."/>
            <person name="Purvine S.O."/>
            <person name="Wright A.T."/>
            <person name="Boxma B."/>
            <person name="Van Alen T."/>
            <person name="Hackstein J.H."/>
            <person name="Baker S.E."/>
            <person name="Grigoriev I.V."/>
            <person name="O'Malley M.A."/>
        </authorList>
    </citation>
    <scope>NUCLEOTIDE SEQUENCE [LARGE SCALE GENOMIC DNA]</scope>
    <source>
        <strain evidence="2 3">G1</strain>
    </source>
</reference>
<protein>
    <recommendedName>
        <fullName evidence="1">AMP-dependent synthetase/ligase domain-containing protein</fullName>
    </recommendedName>
</protein>
<dbReference type="InterPro" id="IPR042099">
    <property type="entry name" value="ANL_N_sf"/>
</dbReference>
<sequence length="139" mass="16389">MNSKKISKKRKEKKKEIVLYKIIIKGKNIYNVLSISSFSFDISHYEITFSLVHGLKIILVDDILNNDTELLTKKKFIIENNVEFIDTTPTRFKLFMENANFYTEVLPIIKVVMFLGEELPIELCRSIHKYSKCRIYNGY</sequence>
<evidence type="ECO:0000259" key="1">
    <source>
        <dbReference type="Pfam" id="PF00501"/>
    </source>
</evidence>
<keyword evidence="3" id="KW-1185">Reference proteome</keyword>
<dbReference type="AlphaFoldDB" id="A0A1Y2FKS6"/>
<gene>
    <name evidence="2" type="ORF">LY90DRAFT_499307</name>
</gene>
<dbReference type="SUPFAM" id="SSF56801">
    <property type="entry name" value="Acetyl-CoA synthetase-like"/>
    <property type="match status" value="1"/>
</dbReference>
<accession>A0A1Y2FKS6</accession>
<dbReference type="Pfam" id="PF00501">
    <property type="entry name" value="AMP-binding"/>
    <property type="match status" value="1"/>
</dbReference>
<comment type="caution">
    <text evidence="2">The sequence shown here is derived from an EMBL/GenBank/DDBJ whole genome shotgun (WGS) entry which is preliminary data.</text>
</comment>
<dbReference type="InterPro" id="IPR000873">
    <property type="entry name" value="AMP-dep_synth/lig_dom"/>
</dbReference>
<dbReference type="EMBL" id="MCOG01000005">
    <property type="protein sequence ID" value="ORY84591.1"/>
    <property type="molecule type" value="Genomic_DNA"/>
</dbReference>
<evidence type="ECO:0000313" key="3">
    <source>
        <dbReference type="Proteomes" id="UP000193920"/>
    </source>
</evidence>
<evidence type="ECO:0000313" key="2">
    <source>
        <dbReference type="EMBL" id="ORY84591.1"/>
    </source>
</evidence>
<dbReference type="Proteomes" id="UP000193920">
    <property type="component" value="Unassembled WGS sequence"/>
</dbReference>
<name>A0A1Y2FKS6_9FUNG</name>
<feature type="domain" description="AMP-dependent synthetase/ligase" evidence="1">
    <location>
        <begin position="31"/>
        <end position="139"/>
    </location>
</feature>
<dbReference type="Gene3D" id="3.40.50.12780">
    <property type="entry name" value="N-terminal domain of ligase-like"/>
    <property type="match status" value="1"/>
</dbReference>
<dbReference type="OrthoDB" id="4920779at2759"/>
<proteinExistence type="predicted"/>
<organism evidence="2 3">
    <name type="scientific">Neocallimastix californiae</name>
    <dbReference type="NCBI Taxonomy" id="1754190"/>
    <lineage>
        <taxon>Eukaryota</taxon>
        <taxon>Fungi</taxon>
        <taxon>Fungi incertae sedis</taxon>
        <taxon>Chytridiomycota</taxon>
        <taxon>Chytridiomycota incertae sedis</taxon>
        <taxon>Neocallimastigomycetes</taxon>
        <taxon>Neocallimastigales</taxon>
        <taxon>Neocallimastigaceae</taxon>
        <taxon>Neocallimastix</taxon>
    </lineage>
</organism>